<name>Q6II03_DROME</name>
<organism evidence="2">
    <name type="scientific">Drosophila melanogaster</name>
    <name type="common">Fruit fly</name>
    <dbReference type="NCBI Taxonomy" id="7227"/>
    <lineage>
        <taxon>Eukaryota</taxon>
        <taxon>Metazoa</taxon>
        <taxon>Ecdysozoa</taxon>
        <taxon>Arthropoda</taxon>
        <taxon>Hexapoda</taxon>
        <taxon>Insecta</taxon>
        <taxon>Pterygota</taxon>
        <taxon>Neoptera</taxon>
        <taxon>Endopterygota</taxon>
        <taxon>Diptera</taxon>
        <taxon>Brachycera</taxon>
        <taxon>Muscomorpha</taxon>
        <taxon>Ephydroidea</taxon>
        <taxon>Drosophilidae</taxon>
        <taxon>Drosophila</taxon>
        <taxon>Sophophora</taxon>
    </lineage>
</organism>
<feature type="region of interest" description="Disordered" evidence="1">
    <location>
        <begin position="159"/>
        <end position="178"/>
    </location>
</feature>
<gene>
    <name evidence="2" type="ORF">HDC00114</name>
</gene>
<proteinExistence type="predicted"/>
<sequence length="178" mass="20005">MRRLKLRLRMRLRLMPKKPKTRAGRSEQHIFMGIEDLGGGRCERLVRKIISRDAFLRQKTQATNLTNGARPSASFGVRVPASIPVAALASFLVLSHSPSPQVYIQIQVLFWCLSLFAGPASQERGASLQLFCIPDCGRCPLPPCHRRLTIAGQPWNQSAMRLPSEKSKRQSKTMLSLR</sequence>
<evidence type="ECO:0000256" key="1">
    <source>
        <dbReference type="SAM" id="MobiDB-lite"/>
    </source>
</evidence>
<protein>
    <submittedName>
        <fullName evidence="2">HDC00114</fullName>
    </submittedName>
</protein>
<reference evidence="2" key="1">
    <citation type="journal article" date="2003" name="Genome Biol.">
        <title>An integrated gene annotation and transcriptional profiling approach towards the full gene content of the Drosophila genome.</title>
        <authorList>
            <person name="Hild M."/>
            <person name="Beckmann B."/>
            <person name="Haas S.A."/>
            <person name="Koch B."/>
            <person name="Solovyev V."/>
            <person name="Busold C."/>
            <person name="Fellenberg K."/>
            <person name="Boutros M."/>
            <person name="Vingron M."/>
            <person name="Sauer F."/>
            <person name="Hoheisel J.D."/>
            <person name="Paro R."/>
        </authorList>
    </citation>
    <scope>NUCLEOTIDE SEQUENCE</scope>
</reference>
<evidence type="ECO:0000313" key="2">
    <source>
        <dbReference type="EMBL" id="DAA03462.1"/>
    </source>
</evidence>
<accession>Q6II03</accession>
<dbReference type="AlphaFoldDB" id="Q6II03"/>
<dbReference type="EMBL" id="BK003263">
    <property type="protein sequence ID" value="DAA03462.1"/>
    <property type="molecule type" value="Genomic_DNA"/>
</dbReference>